<evidence type="ECO:0000313" key="4">
    <source>
        <dbReference type="Proteomes" id="UP000001635"/>
    </source>
</evidence>
<reference evidence="4" key="1">
    <citation type="submission" date="2011-07" db="EMBL/GenBank/DDBJ databases">
        <title>The complete genome of Cyclobacterium marinum DSM 745.</title>
        <authorList>
            <person name="Lucas S."/>
            <person name="Han J."/>
            <person name="Lapidus A."/>
            <person name="Bruce D."/>
            <person name="Goodwin L."/>
            <person name="Pitluck S."/>
            <person name="Peters L."/>
            <person name="Kyrpides N."/>
            <person name="Mavromatis K."/>
            <person name="Ivanova N."/>
            <person name="Ovchinnikova G."/>
            <person name="Chertkov O."/>
            <person name="Detter J.C."/>
            <person name="Tapia R."/>
            <person name="Han C."/>
            <person name="Land M."/>
            <person name="Hauser L."/>
            <person name="Markowitz V."/>
            <person name="Cheng J.-F."/>
            <person name="Hugenholtz P."/>
            <person name="Woyke T."/>
            <person name="Wu D."/>
            <person name="Tindall B."/>
            <person name="Schuetze A."/>
            <person name="Brambilla E."/>
            <person name="Klenk H.-P."/>
            <person name="Eisen J.A."/>
        </authorList>
    </citation>
    <scope>NUCLEOTIDE SEQUENCE [LARGE SCALE GENOMIC DNA]</scope>
    <source>
        <strain evidence="4">ATCC 25205 / DSM 745 / LMG 13164 / NCIMB 1802</strain>
    </source>
</reference>
<dbReference type="EMBL" id="CP002955">
    <property type="protein sequence ID" value="AEL25885.1"/>
    <property type="molecule type" value="Genomic_DNA"/>
</dbReference>
<dbReference type="OrthoDB" id="840098at2"/>
<feature type="chain" id="PRO_5003400717" description="Pyrrolo-quinoline quinone repeat domain-containing protein" evidence="1">
    <location>
        <begin position="23"/>
        <end position="415"/>
    </location>
</feature>
<sequence length="415" mass="47839">MKLLLRTYFPLLLLLLFQFCISPDDVNKTIDDEEEEEEEEEEVVLEDPTDLPFTVNWSINKEGDEIGGSFSPFLHVGETNLYLYSPYSGKGIVSMNKNSQETNWTINKASIGVPYVMKTIGDHLWTMTADINNPTVIKVNPSDGNVLFEKPSGTFPSGQVDGNWFGLRKRETSLYKVSLETGNDEIACEELLVDNIRNFLFRDDKLVLMVVRGGRNLLSIDPNTCTEYWEVFNYDENNYGHLIHNSFAVDLGSKILSISQDNFILRSSTTGEAEWKYPEGFNNNNLDLTHMLHLESKKSLIYHDNETGKVVAFNWPSHSKTWESQVQNRDVGQLFLVKDRLFLYTNNNFLYEIDVENGQTISERELKELYPFETATISFAVNRLEDHYGEKYFKVYDDEIYYTTEQSLLVSARLD</sequence>
<name>G0J2J4_CYCMS</name>
<keyword evidence="1" id="KW-0732">Signal</keyword>
<dbReference type="InterPro" id="IPR011047">
    <property type="entry name" value="Quinoprotein_ADH-like_sf"/>
</dbReference>
<dbReference type="AlphaFoldDB" id="G0J2J4"/>
<accession>G0J2J4</accession>
<evidence type="ECO:0000256" key="1">
    <source>
        <dbReference type="SAM" id="SignalP"/>
    </source>
</evidence>
<dbReference type="KEGG" id="cmr:Cycma_2140"/>
<evidence type="ECO:0000259" key="2">
    <source>
        <dbReference type="Pfam" id="PF13360"/>
    </source>
</evidence>
<gene>
    <name evidence="3" type="ordered locus">Cycma_2140</name>
</gene>
<dbReference type="Proteomes" id="UP000001635">
    <property type="component" value="Chromosome"/>
</dbReference>
<organism evidence="3 4">
    <name type="scientific">Cyclobacterium marinum (strain ATCC 25205 / DSM 745 / LMG 13164 / NCIMB 1802)</name>
    <name type="common">Flectobacillus marinus</name>
    <dbReference type="NCBI Taxonomy" id="880070"/>
    <lineage>
        <taxon>Bacteria</taxon>
        <taxon>Pseudomonadati</taxon>
        <taxon>Bacteroidota</taxon>
        <taxon>Cytophagia</taxon>
        <taxon>Cytophagales</taxon>
        <taxon>Cyclobacteriaceae</taxon>
        <taxon>Cyclobacterium</taxon>
    </lineage>
</organism>
<dbReference type="Gene3D" id="2.130.10.10">
    <property type="entry name" value="YVTN repeat-like/Quinoprotein amine dehydrogenase"/>
    <property type="match status" value="1"/>
</dbReference>
<keyword evidence="4" id="KW-1185">Reference proteome</keyword>
<protein>
    <recommendedName>
        <fullName evidence="2">Pyrrolo-quinoline quinone repeat domain-containing protein</fullName>
    </recommendedName>
</protein>
<dbReference type="RefSeq" id="WP_014020178.1">
    <property type="nucleotide sequence ID" value="NC_015914.1"/>
</dbReference>
<dbReference type="Pfam" id="PF13360">
    <property type="entry name" value="PQQ_2"/>
    <property type="match status" value="1"/>
</dbReference>
<dbReference type="InterPro" id="IPR002372">
    <property type="entry name" value="PQQ_rpt_dom"/>
</dbReference>
<dbReference type="HOGENOM" id="CLU_661774_0_0_10"/>
<proteinExistence type="predicted"/>
<feature type="domain" description="Pyrrolo-quinoline quinone repeat" evidence="2">
    <location>
        <begin position="136"/>
        <end position="361"/>
    </location>
</feature>
<evidence type="ECO:0000313" key="3">
    <source>
        <dbReference type="EMBL" id="AEL25885.1"/>
    </source>
</evidence>
<feature type="signal peptide" evidence="1">
    <location>
        <begin position="1"/>
        <end position="22"/>
    </location>
</feature>
<dbReference type="SUPFAM" id="SSF50998">
    <property type="entry name" value="Quinoprotein alcohol dehydrogenase-like"/>
    <property type="match status" value="1"/>
</dbReference>
<dbReference type="eggNOG" id="COG1520">
    <property type="taxonomic scope" value="Bacteria"/>
</dbReference>
<dbReference type="InterPro" id="IPR015943">
    <property type="entry name" value="WD40/YVTN_repeat-like_dom_sf"/>
</dbReference>